<protein>
    <submittedName>
        <fullName evidence="1">5982_t:CDS:1</fullName>
    </submittedName>
</protein>
<evidence type="ECO:0000313" key="1">
    <source>
        <dbReference type="EMBL" id="CAG8669616.1"/>
    </source>
</evidence>
<accession>A0A9N9EFB2</accession>
<evidence type="ECO:0000313" key="2">
    <source>
        <dbReference type="Proteomes" id="UP000789572"/>
    </source>
</evidence>
<comment type="caution">
    <text evidence="1">The sequence shown here is derived from an EMBL/GenBank/DDBJ whole genome shotgun (WGS) entry which is preliminary data.</text>
</comment>
<dbReference type="OrthoDB" id="2425383at2759"/>
<organism evidence="1 2">
    <name type="scientific">Paraglomus occultum</name>
    <dbReference type="NCBI Taxonomy" id="144539"/>
    <lineage>
        <taxon>Eukaryota</taxon>
        <taxon>Fungi</taxon>
        <taxon>Fungi incertae sedis</taxon>
        <taxon>Mucoromycota</taxon>
        <taxon>Glomeromycotina</taxon>
        <taxon>Glomeromycetes</taxon>
        <taxon>Paraglomerales</taxon>
        <taxon>Paraglomeraceae</taxon>
        <taxon>Paraglomus</taxon>
    </lineage>
</organism>
<reference evidence="1" key="1">
    <citation type="submission" date="2021-06" db="EMBL/GenBank/DDBJ databases">
        <authorList>
            <person name="Kallberg Y."/>
            <person name="Tangrot J."/>
            <person name="Rosling A."/>
        </authorList>
    </citation>
    <scope>NUCLEOTIDE SEQUENCE</scope>
    <source>
        <strain evidence="1">IA702</strain>
    </source>
</reference>
<sequence>KHFIAIPRDLKSRTHMTEVSTPIVSHPKEASLESVSANNISRETKIPSTPQSLCPACKSSHRDEKSIRGRYEAESYFIECGQQEIEITV</sequence>
<dbReference type="EMBL" id="CAJVPJ010006559">
    <property type="protein sequence ID" value="CAG8669616.1"/>
    <property type="molecule type" value="Genomic_DNA"/>
</dbReference>
<feature type="non-terminal residue" evidence="1">
    <location>
        <position position="1"/>
    </location>
</feature>
<keyword evidence="2" id="KW-1185">Reference proteome</keyword>
<name>A0A9N9EFB2_9GLOM</name>
<dbReference type="Proteomes" id="UP000789572">
    <property type="component" value="Unassembled WGS sequence"/>
</dbReference>
<feature type="non-terminal residue" evidence="1">
    <location>
        <position position="89"/>
    </location>
</feature>
<dbReference type="AlphaFoldDB" id="A0A9N9EFB2"/>
<proteinExistence type="predicted"/>
<gene>
    <name evidence="1" type="ORF">POCULU_LOCUS10895</name>
</gene>